<dbReference type="Gene3D" id="3.10.400.20">
    <property type="match status" value="1"/>
</dbReference>
<dbReference type="InterPro" id="IPR058886">
    <property type="entry name" value="SWIB_eIF2D"/>
</dbReference>
<dbReference type="FunFam" id="3.30.780.10:FF:000016">
    <property type="entry name" value="eukaryotic translation initiation factor 2D"/>
    <property type="match status" value="1"/>
</dbReference>
<evidence type="ECO:0000313" key="3">
    <source>
        <dbReference type="EMBL" id="JAC45463.1"/>
    </source>
</evidence>
<dbReference type="AlphaFoldDB" id="A0A034VV88"/>
<dbReference type="GO" id="GO:0003743">
    <property type="term" value="F:translation initiation factor activity"/>
    <property type="evidence" value="ECO:0007669"/>
    <property type="project" value="UniProtKB-KW"/>
</dbReference>
<dbReference type="InterPro" id="IPR048247">
    <property type="entry name" value="eIF2D_N"/>
</dbReference>
<feature type="domain" description="SUI1" evidence="2">
    <location>
        <begin position="512"/>
        <end position="584"/>
    </location>
</feature>
<dbReference type="PROSITE" id="PS50890">
    <property type="entry name" value="PUA"/>
    <property type="match status" value="1"/>
</dbReference>
<protein>
    <submittedName>
        <fullName evidence="3">Eukaryotic translation initiation factor 2D</fullName>
    </submittedName>
</protein>
<dbReference type="SUPFAM" id="SSF88697">
    <property type="entry name" value="PUA domain-like"/>
    <property type="match status" value="1"/>
</dbReference>
<keyword evidence="1" id="KW-0963">Cytoplasm</keyword>
<evidence type="ECO:0000259" key="2">
    <source>
        <dbReference type="PROSITE" id="PS50296"/>
    </source>
</evidence>
<dbReference type="InterPro" id="IPR057429">
    <property type="entry name" value="WH_eIF2D"/>
</dbReference>
<dbReference type="InterPro" id="IPR001950">
    <property type="entry name" value="SUI1"/>
</dbReference>
<organism evidence="3">
    <name type="scientific">Bactrocera dorsalis</name>
    <name type="common">Oriental fruit fly</name>
    <name type="synonym">Dacus dorsalis</name>
    <dbReference type="NCBI Taxonomy" id="27457"/>
    <lineage>
        <taxon>Eukaryota</taxon>
        <taxon>Metazoa</taxon>
        <taxon>Ecdysozoa</taxon>
        <taxon>Arthropoda</taxon>
        <taxon>Hexapoda</taxon>
        <taxon>Insecta</taxon>
        <taxon>Pterygota</taxon>
        <taxon>Neoptera</taxon>
        <taxon>Endopterygota</taxon>
        <taxon>Diptera</taxon>
        <taxon>Brachycera</taxon>
        <taxon>Muscomorpha</taxon>
        <taxon>Tephritoidea</taxon>
        <taxon>Tephritidae</taxon>
        <taxon>Bactrocera</taxon>
        <taxon>Bactrocera</taxon>
    </lineage>
</organism>
<dbReference type="InterPro" id="IPR039759">
    <property type="entry name" value="eIF2D_SUI1"/>
</dbReference>
<gene>
    <name evidence="3" type="primary">EIF2D</name>
</gene>
<dbReference type="SUPFAM" id="SSF47592">
    <property type="entry name" value="SWIB/MDM2 domain"/>
    <property type="match status" value="1"/>
</dbReference>
<dbReference type="Pfam" id="PF01253">
    <property type="entry name" value="SUI1"/>
    <property type="match status" value="1"/>
</dbReference>
<keyword evidence="3" id="KW-0648">Protein biosynthesis</keyword>
<dbReference type="InterPro" id="IPR039757">
    <property type="entry name" value="EIF2D"/>
</dbReference>
<dbReference type="Pfam" id="PF26292">
    <property type="entry name" value="PUA_elF2D"/>
    <property type="match status" value="1"/>
</dbReference>
<dbReference type="CDD" id="cd11608">
    <property type="entry name" value="eIF2D_C"/>
    <property type="match status" value="1"/>
</dbReference>
<dbReference type="InterPro" id="IPR036877">
    <property type="entry name" value="SUI1_dom_sf"/>
</dbReference>
<accession>A0A034VV88</accession>
<reference evidence="3" key="1">
    <citation type="journal article" date="2014" name="BMC Genomics">
        <title>Characterizing the developmental transcriptome of the oriental fruit fly, Bactrocera dorsalis (Diptera: Tephritidae) through comparative genomic analysis with Drosophila melanogaster utilizing modENCODE datasets.</title>
        <authorList>
            <person name="Geib S.M."/>
            <person name="Calla B."/>
            <person name="Hall B."/>
            <person name="Hou S."/>
            <person name="Manoukis N.C."/>
        </authorList>
    </citation>
    <scope>NUCLEOTIDE SEQUENCE</scope>
    <source>
        <strain evidence="3">Punador</strain>
    </source>
</reference>
<name>A0A034VV88_BACDO</name>
<dbReference type="InterPro" id="IPR015947">
    <property type="entry name" value="PUA-like_sf"/>
</dbReference>
<dbReference type="CDD" id="cd11610">
    <property type="entry name" value="eIF2D_N"/>
    <property type="match status" value="1"/>
</dbReference>
<dbReference type="GO" id="GO:0001731">
    <property type="term" value="P:formation of translation preinitiation complex"/>
    <property type="evidence" value="ECO:0007669"/>
    <property type="project" value="InterPro"/>
</dbReference>
<dbReference type="OrthoDB" id="199771at2759"/>
<dbReference type="InterPro" id="IPR048248">
    <property type="entry name" value="PUA_eIF2d-like"/>
</dbReference>
<dbReference type="Pfam" id="PF25304">
    <property type="entry name" value="WHD_eIF2D"/>
    <property type="match status" value="1"/>
</dbReference>
<dbReference type="PROSITE" id="PS50296">
    <property type="entry name" value="SUI1"/>
    <property type="match status" value="1"/>
</dbReference>
<dbReference type="PANTHER" id="PTHR12217">
    <property type="entry name" value="EUKARYOTIC TRANSLATION INITIATION FACTOR 2D"/>
    <property type="match status" value="1"/>
</dbReference>
<dbReference type="InterPro" id="IPR036885">
    <property type="entry name" value="SWIB_MDM2_dom_sf"/>
</dbReference>
<feature type="non-terminal residue" evidence="3">
    <location>
        <position position="1"/>
    </location>
</feature>
<keyword evidence="3" id="KW-0396">Initiation factor</keyword>
<proteinExistence type="predicted"/>
<dbReference type="InterPro" id="IPR041366">
    <property type="entry name" value="Pre-PUA"/>
</dbReference>
<dbReference type="Pfam" id="PF17832">
    <property type="entry name" value="Pre-PUA"/>
    <property type="match status" value="1"/>
</dbReference>
<evidence type="ECO:0000256" key="1">
    <source>
        <dbReference type="ARBA" id="ARBA00022490"/>
    </source>
</evidence>
<dbReference type="CDD" id="cd21156">
    <property type="entry name" value="PUA_eIF2d-like"/>
    <property type="match status" value="1"/>
</dbReference>
<dbReference type="PANTHER" id="PTHR12217:SF4">
    <property type="entry name" value="EUKARYOTIC TRANSLATION INITIATION FACTOR 2D"/>
    <property type="match status" value="1"/>
</dbReference>
<dbReference type="Gene3D" id="3.30.780.10">
    <property type="entry name" value="SUI1-like domain"/>
    <property type="match status" value="1"/>
</dbReference>
<sequence>LSQLIRYLLTVKEMFLKPYKLRSNAPLKGSESKRLRQRVEKAFPDATAEQLSLVIPAKSAVTQLKLTTHGGTQTNVFCVDKLPMFFELESGELAPTLYALWLVPSLLPYFTTHREVLPKLSNGAELMLPGVVPKGTGMNMYGRYRQGQLMAVNLVSNESAVAVGYLPRSSDDLYMCGRQGVAVKMLHIFGDKLWGHEPTLIQQVPLKKAAPLTKNDFPELGAKQDKQKKDGNDKLTLADIVASTQMPETIKREDTLPEVEKLEISSSEIDVETNKNIAIENGESVGVEDSEAQSETTPEMILKNAFLAALKNHGKNLQLPLLTSNFYRLYVVPEAPQPIDLKKTKYKKLSNFLNEMIDQGFIVVREESKGVDKITSIDLDHPEVVNFITDFKPPKQAADGELQDQPLFRSELTETYIVSDETAPFFAKMNFKRGEGVPTAQIKKVIREYISKHNLPKADPTGGTIQLDETLEKLCNSKSATVSQICSAITSKMEYSYQMCELKNVASNKPLIQMSLATRSGNKKVTLISNVECYGIIVPEFIKLCKQGAAASTTVVKLPHQKAEQLQIQGNQVRFVYNLLTETYKVPPKCILGLELAKDGKKHKKK</sequence>
<dbReference type="FunFam" id="3.10.400.20:FF:000004">
    <property type="entry name" value="Eukaryotic Initiation Factor"/>
    <property type="match status" value="1"/>
</dbReference>
<dbReference type="SUPFAM" id="SSF55159">
    <property type="entry name" value="eIF1-like"/>
    <property type="match status" value="1"/>
</dbReference>
<dbReference type="Pfam" id="PF26291">
    <property type="entry name" value="SWIB_eIF2D"/>
    <property type="match status" value="1"/>
</dbReference>
<dbReference type="EMBL" id="GAKP01013489">
    <property type="protein sequence ID" value="JAC45463.1"/>
    <property type="molecule type" value="Transcribed_RNA"/>
</dbReference>